<feature type="binding site" evidence="9">
    <location>
        <position position="355"/>
    </location>
    <ligand>
        <name>L-glutamine</name>
        <dbReference type="ChEBI" id="CHEBI:58359"/>
    </ligand>
</feature>
<comment type="caution">
    <text evidence="9">Lacks conserved residue(s) required for the propagation of feature annotation.</text>
</comment>
<keyword evidence="6 9" id="KW-0315">Glutamine amidotransferase</keyword>
<dbReference type="CDD" id="cd01746">
    <property type="entry name" value="GATase1_CTP_Synthase"/>
    <property type="match status" value="1"/>
</dbReference>
<comment type="similarity">
    <text evidence="2 9">Belongs to the CTP synthase family.</text>
</comment>
<dbReference type="InterPro" id="IPR017926">
    <property type="entry name" value="GATASE"/>
</dbReference>
<feature type="domain" description="Glutamine amidotransferase" evidence="10">
    <location>
        <begin position="304"/>
        <end position="537"/>
    </location>
</feature>
<evidence type="ECO:0000256" key="2">
    <source>
        <dbReference type="ARBA" id="ARBA00007533"/>
    </source>
</evidence>
<comment type="function">
    <text evidence="9">Catalyzes the ATP-dependent amination of UTP to CTP with either L-glutamine or ammonia as the source of nitrogen. Regulates intracellular CTP levels through interactions with the four ribonucleotide triphosphates.</text>
</comment>
<comment type="catalytic activity">
    <reaction evidence="9">
        <text>UTP + NH4(+) + ATP = CTP + ADP + phosphate + 2 H(+)</text>
        <dbReference type="Rhea" id="RHEA:16597"/>
        <dbReference type="ChEBI" id="CHEBI:15378"/>
        <dbReference type="ChEBI" id="CHEBI:28938"/>
        <dbReference type="ChEBI" id="CHEBI:30616"/>
        <dbReference type="ChEBI" id="CHEBI:37563"/>
        <dbReference type="ChEBI" id="CHEBI:43474"/>
        <dbReference type="ChEBI" id="CHEBI:46398"/>
        <dbReference type="ChEBI" id="CHEBI:456216"/>
    </reaction>
</comment>
<evidence type="ECO:0000256" key="8">
    <source>
        <dbReference type="ARBA" id="ARBA00047781"/>
    </source>
</evidence>
<evidence type="ECO:0000259" key="11">
    <source>
        <dbReference type="Pfam" id="PF06418"/>
    </source>
</evidence>
<dbReference type="InterPro" id="IPR029062">
    <property type="entry name" value="Class_I_gatase-like"/>
</dbReference>
<dbReference type="CDD" id="cd03113">
    <property type="entry name" value="CTPS_N"/>
    <property type="match status" value="1"/>
</dbReference>
<name>A0ABR8UL58_9GAMM</name>
<accession>A0ABR8UL58</accession>
<dbReference type="GO" id="GO:0003883">
    <property type="term" value="F:CTP synthase activity"/>
    <property type="evidence" value="ECO:0007669"/>
    <property type="project" value="UniProtKB-EC"/>
</dbReference>
<dbReference type="InterPro" id="IPR004468">
    <property type="entry name" value="CTP_synthase"/>
</dbReference>
<feature type="active site" description="Nucleophile; for glutamine hydrolysis" evidence="9">
    <location>
        <position position="382"/>
    </location>
</feature>
<feature type="binding site" evidence="9">
    <location>
        <begin position="186"/>
        <end position="191"/>
    </location>
    <ligand>
        <name>CTP</name>
        <dbReference type="ChEBI" id="CHEBI:37563"/>
        <note>allosteric inhibitor</note>
    </ligand>
</feature>
<evidence type="ECO:0000313" key="13">
    <source>
        <dbReference type="Proteomes" id="UP000647183"/>
    </source>
</evidence>
<dbReference type="SUPFAM" id="SSF52317">
    <property type="entry name" value="Class I glutamine amidotransferase-like"/>
    <property type="match status" value="1"/>
</dbReference>
<dbReference type="EMBL" id="JACSQJ010000007">
    <property type="protein sequence ID" value="MBD7988762.1"/>
    <property type="molecule type" value="Genomic_DNA"/>
</dbReference>
<evidence type="ECO:0000256" key="4">
    <source>
        <dbReference type="ARBA" id="ARBA00022741"/>
    </source>
</evidence>
<evidence type="ECO:0000256" key="7">
    <source>
        <dbReference type="ARBA" id="ARBA00022975"/>
    </source>
</evidence>
<evidence type="ECO:0000256" key="5">
    <source>
        <dbReference type="ARBA" id="ARBA00022840"/>
    </source>
</evidence>
<feature type="active site" evidence="9">
    <location>
        <position position="520"/>
    </location>
</feature>
<keyword evidence="5 9" id="KW-0067">ATP-binding</keyword>
<feature type="binding site" evidence="9">
    <location>
        <position position="71"/>
    </location>
    <ligand>
        <name>ATP</name>
        <dbReference type="ChEBI" id="CHEBI:30616"/>
    </ligand>
</feature>
<dbReference type="NCBIfam" id="NF003792">
    <property type="entry name" value="PRK05380.1"/>
    <property type="match status" value="1"/>
</dbReference>
<comment type="subunit">
    <text evidence="9">Homotetramer.</text>
</comment>
<keyword evidence="13" id="KW-1185">Reference proteome</keyword>
<reference evidence="12 13" key="1">
    <citation type="submission" date="2020-08" db="EMBL/GenBank/DDBJ databases">
        <title>A Genomic Blueprint of the Chicken Gut Microbiome.</title>
        <authorList>
            <person name="Gilroy R."/>
            <person name="Ravi A."/>
            <person name="Getino M."/>
            <person name="Pursley I."/>
            <person name="Horton D.L."/>
            <person name="Alikhan N.-F."/>
            <person name="Baker D."/>
            <person name="Gharbi K."/>
            <person name="Hall N."/>
            <person name="Watson M."/>
            <person name="Adriaenssens E.M."/>
            <person name="Foster-Nyarko E."/>
            <person name="Jarju S."/>
            <person name="Secka A."/>
            <person name="Antonio M."/>
            <person name="Oren A."/>
            <person name="Chaudhuri R."/>
            <person name="La Ragione R.M."/>
            <person name="Hildebrand F."/>
            <person name="Pallen M.J."/>
        </authorList>
    </citation>
    <scope>NUCLEOTIDE SEQUENCE [LARGE SCALE GENOMIC DNA]</scope>
    <source>
        <strain evidence="12 13">Sa2BVA3</strain>
    </source>
</reference>
<feature type="binding site" evidence="9">
    <location>
        <position position="71"/>
    </location>
    <ligand>
        <name>Mg(2+)</name>
        <dbReference type="ChEBI" id="CHEBI:18420"/>
    </ligand>
</feature>
<feature type="active site" evidence="9">
    <location>
        <position position="518"/>
    </location>
</feature>
<protein>
    <recommendedName>
        <fullName evidence="9">CTP synthase</fullName>
        <ecNumber evidence="9">6.3.4.2</ecNumber>
    </recommendedName>
    <alternativeName>
        <fullName evidence="9">Cytidine 5'-triphosphate synthase</fullName>
    </alternativeName>
    <alternativeName>
        <fullName evidence="9">Cytidine triphosphate synthetase</fullName>
        <shortName evidence="9">CTP synthetase</shortName>
        <shortName evidence="9">CTPS</shortName>
    </alternativeName>
    <alternativeName>
        <fullName evidence="9">UTP--ammonia ligase</fullName>
    </alternativeName>
</protein>
<evidence type="ECO:0000256" key="6">
    <source>
        <dbReference type="ARBA" id="ARBA00022962"/>
    </source>
</evidence>
<feature type="binding site" evidence="9">
    <location>
        <begin position="186"/>
        <end position="191"/>
    </location>
    <ligand>
        <name>UTP</name>
        <dbReference type="ChEBI" id="CHEBI:46398"/>
    </ligand>
</feature>
<feature type="binding site" evidence="9">
    <location>
        <begin position="14"/>
        <end position="19"/>
    </location>
    <ligand>
        <name>ATP</name>
        <dbReference type="ChEBI" id="CHEBI:30616"/>
    </ligand>
</feature>
<dbReference type="Pfam" id="PF06418">
    <property type="entry name" value="CTP_synth_N"/>
    <property type="match status" value="1"/>
</dbReference>
<feature type="binding site" evidence="9">
    <location>
        <begin position="383"/>
        <end position="386"/>
    </location>
    <ligand>
        <name>L-glutamine</name>
        <dbReference type="ChEBI" id="CHEBI:58359"/>
    </ligand>
</feature>
<evidence type="ECO:0000256" key="9">
    <source>
        <dbReference type="HAMAP-Rule" id="MF_01227"/>
    </source>
</evidence>
<dbReference type="Gene3D" id="3.40.50.300">
    <property type="entry name" value="P-loop containing nucleotide triphosphate hydrolases"/>
    <property type="match status" value="1"/>
</dbReference>
<dbReference type="Gene3D" id="3.40.50.880">
    <property type="match status" value="1"/>
</dbReference>
<dbReference type="EC" id="6.3.4.2" evidence="9"/>
<feature type="binding site" evidence="9">
    <location>
        <position position="139"/>
    </location>
    <ligand>
        <name>Mg(2+)</name>
        <dbReference type="ChEBI" id="CHEBI:18420"/>
    </ligand>
</feature>
<dbReference type="Pfam" id="PF00117">
    <property type="entry name" value="GATase"/>
    <property type="match status" value="1"/>
</dbReference>
<feature type="domain" description="CTP synthase N-terminal" evidence="11">
    <location>
        <begin position="5"/>
        <end position="265"/>
    </location>
</feature>
<comment type="activity regulation">
    <text evidence="9">Allosterically activated by GTP, when glutamine is the substrate; GTP has no effect on the reaction when ammonia is the substrate. The allosteric effector GTP functions by stabilizing the protein conformation that binds the tetrahedral intermediate(s) formed during glutamine hydrolysis. Inhibited by the product CTP, via allosteric rather than competitive inhibition.</text>
</comment>
<comment type="catalytic activity">
    <reaction evidence="9">
        <text>L-glutamine + H2O = L-glutamate + NH4(+)</text>
        <dbReference type="Rhea" id="RHEA:15889"/>
        <dbReference type="ChEBI" id="CHEBI:15377"/>
        <dbReference type="ChEBI" id="CHEBI:28938"/>
        <dbReference type="ChEBI" id="CHEBI:29985"/>
        <dbReference type="ChEBI" id="CHEBI:58359"/>
    </reaction>
</comment>
<evidence type="ECO:0000259" key="10">
    <source>
        <dbReference type="Pfam" id="PF00117"/>
    </source>
</evidence>
<feature type="binding site" evidence="9">
    <location>
        <position position="240"/>
    </location>
    <ligand>
        <name>ATP</name>
        <dbReference type="ChEBI" id="CHEBI:30616"/>
    </ligand>
</feature>
<keyword evidence="9" id="KW-0460">Magnesium</keyword>
<evidence type="ECO:0000256" key="3">
    <source>
        <dbReference type="ARBA" id="ARBA00022598"/>
    </source>
</evidence>
<organism evidence="12 13">
    <name type="scientific">Luteimonas colneyensis</name>
    <dbReference type="NCBI Taxonomy" id="2762230"/>
    <lineage>
        <taxon>Bacteria</taxon>
        <taxon>Pseudomonadati</taxon>
        <taxon>Pseudomonadota</taxon>
        <taxon>Gammaproteobacteria</taxon>
        <taxon>Lysobacterales</taxon>
        <taxon>Lysobacteraceae</taxon>
        <taxon>Luteimonas</taxon>
    </lineage>
</organism>
<dbReference type="RefSeq" id="WP_191729931.1">
    <property type="nucleotide sequence ID" value="NZ_JACSQJ010000007.1"/>
</dbReference>
<feature type="binding site" evidence="9">
    <location>
        <begin position="146"/>
        <end position="148"/>
    </location>
    <ligand>
        <name>CTP</name>
        <dbReference type="ChEBI" id="CHEBI:37563"/>
        <note>allosteric inhibitor</note>
    </ligand>
</feature>
<dbReference type="HAMAP" id="MF_01227">
    <property type="entry name" value="PyrG"/>
    <property type="match status" value="1"/>
</dbReference>
<comment type="miscellaneous">
    <text evidence="9">CTPSs have evolved a hybrid strategy for distinguishing between UTP and CTP. The overlapping regions of the product feedback inhibitory and substrate sites recognize a common feature in both compounds, the triphosphate moiety. To differentiate isosteric substrate and product pyrimidine rings, an additional pocket far from the expected kinase/ligase catalytic site, specifically recognizes the cytosine and ribose portions of the product inhibitor.</text>
</comment>
<dbReference type="PANTHER" id="PTHR11550">
    <property type="entry name" value="CTP SYNTHASE"/>
    <property type="match status" value="1"/>
</dbReference>
<keyword evidence="9" id="KW-0479">Metal-binding</keyword>
<evidence type="ECO:0000256" key="1">
    <source>
        <dbReference type="ARBA" id="ARBA00005171"/>
    </source>
</evidence>
<keyword evidence="7 9" id="KW-0665">Pyrimidine biosynthesis</keyword>
<comment type="pathway">
    <text evidence="1 9">Pyrimidine metabolism; CTP biosynthesis via de novo pathway; CTP from UDP: step 2/2.</text>
</comment>
<feature type="binding site" evidence="9">
    <location>
        <position position="406"/>
    </location>
    <ligand>
        <name>L-glutamine</name>
        <dbReference type="ChEBI" id="CHEBI:58359"/>
    </ligand>
</feature>
<dbReference type="PANTHER" id="PTHR11550:SF0">
    <property type="entry name" value="CTP SYNTHASE-RELATED"/>
    <property type="match status" value="1"/>
</dbReference>
<dbReference type="SUPFAM" id="SSF52540">
    <property type="entry name" value="P-loop containing nucleoside triphosphate hydrolases"/>
    <property type="match status" value="1"/>
</dbReference>
<feature type="region of interest" description="Amidoligase domain" evidence="9">
    <location>
        <begin position="1"/>
        <end position="265"/>
    </location>
</feature>
<feature type="binding site" evidence="9">
    <location>
        <position position="473"/>
    </location>
    <ligand>
        <name>L-glutamine</name>
        <dbReference type="ChEBI" id="CHEBI:58359"/>
    </ligand>
</feature>
<dbReference type="PROSITE" id="PS51273">
    <property type="entry name" value="GATASE_TYPE_1"/>
    <property type="match status" value="1"/>
</dbReference>
<dbReference type="NCBIfam" id="TIGR00337">
    <property type="entry name" value="PyrG"/>
    <property type="match status" value="1"/>
</dbReference>
<comment type="catalytic activity">
    <reaction evidence="8 9">
        <text>UTP + L-glutamine + ATP + H2O = CTP + L-glutamate + ADP + phosphate + 2 H(+)</text>
        <dbReference type="Rhea" id="RHEA:26426"/>
        <dbReference type="ChEBI" id="CHEBI:15377"/>
        <dbReference type="ChEBI" id="CHEBI:15378"/>
        <dbReference type="ChEBI" id="CHEBI:29985"/>
        <dbReference type="ChEBI" id="CHEBI:30616"/>
        <dbReference type="ChEBI" id="CHEBI:37563"/>
        <dbReference type="ChEBI" id="CHEBI:43474"/>
        <dbReference type="ChEBI" id="CHEBI:46398"/>
        <dbReference type="ChEBI" id="CHEBI:58359"/>
        <dbReference type="ChEBI" id="CHEBI:456216"/>
        <dbReference type="EC" id="6.3.4.2"/>
    </reaction>
</comment>
<proteinExistence type="inferred from homology"/>
<keyword evidence="3 9" id="KW-0436">Ligase</keyword>
<sequence>MTPLIFVTGGVVSSLGKGISAASLAAILEARGLRVTMMKLDPYINVDPGTMSPFQHGEVYVTDDGAETDLDLGHYERYVNVRLSGKNSITTGKIYEHVIRKERRGDYLGATVQVIPHITDEIKRCIDTATQGFDVGLVEIGGTVGDIESLPFLEAIRQIRTERGPDKAIFMHLTLVPYIAAAGELKTKPTQHSVKELRSIGIQPDVLLCRSEQPLPDSERRKIALFTNVSEKAVISLVDLDNIYKIPAWLQTQGLDAFVVERLRLADKAAAVADLSEWQAVVEATQHPIDEVTIAVVGKYVDHKDAYKSVAEALRHGGIRQHTRVNLKWLESQDIERDGAEATLAGVDGVLVPGGFGDRGFEGKVLTARHARETGLPYFGICYGMQAAVVDFARHVAGLEGANSTENDRQTPHPVIGLITEWRTKTGEVERRGEDSDLGGTMRLGLQEQRLKPGTRARAIYGSDVVAERHRHRYEFNNRYRTQLEDAGLVISAKSMDDLLVEMVELPEHPWFIACQAHPEFTSTPRSGHPLFIGFVRAARERKAGGKLLKEASA</sequence>
<evidence type="ECO:0000313" key="12">
    <source>
        <dbReference type="EMBL" id="MBD7988762.1"/>
    </source>
</evidence>
<comment type="caution">
    <text evidence="12">The sequence shown here is derived from an EMBL/GenBank/DDBJ whole genome shotgun (WGS) entry which is preliminary data.</text>
</comment>
<dbReference type="InterPro" id="IPR033828">
    <property type="entry name" value="GATase1_CTP_Synthase"/>
</dbReference>
<feature type="binding site" evidence="9">
    <location>
        <position position="222"/>
    </location>
    <ligand>
        <name>CTP</name>
        <dbReference type="ChEBI" id="CHEBI:37563"/>
        <note>allosteric inhibitor</note>
    </ligand>
</feature>
<keyword evidence="4 9" id="KW-0547">Nucleotide-binding</keyword>
<dbReference type="InterPro" id="IPR027417">
    <property type="entry name" value="P-loop_NTPase"/>
</dbReference>
<gene>
    <name evidence="9" type="primary">pyrG</name>
    <name evidence="12" type="ORF">H9645_12060</name>
</gene>
<dbReference type="Proteomes" id="UP000647183">
    <property type="component" value="Unassembled WGS sequence"/>
</dbReference>
<dbReference type="InterPro" id="IPR017456">
    <property type="entry name" value="CTP_synthase_N"/>
</dbReference>
<feature type="binding site" evidence="9">
    <location>
        <position position="222"/>
    </location>
    <ligand>
        <name>UTP</name>
        <dbReference type="ChEBI" id="CHEBI:46398"/>
    </ligand>
</feature>
<feature type="binding site" evidence="9">
    <location>
        <position position="13"/>
    </location>
    <ligand>
        <name>UTP</name>
        <dbReference type="ChEBI" id="CHEBI:46398"/>
    </ligand>
</feature>
<feature type="binding site" evidence="9">
    <location>
        <position position="13"/>
    </location>
    <ligand>
        <name>CTP</name>
        <dbReference type="ChEBI" id="CHEBI:37563"/>
        <note>allosteric inhibitor</note>
    </ligand>
</feature>